<feature type="signal peptide" evidence="6">
    <location>
        <begin position="1"/>
        <end position="23"/>
    </location>
</feature>
<evidence type="ECO:0000259" key="8">
    <source>
        <dbReference type="Pfam" id="PF14322"/>
    </source>
</evidence>
<dbReference type="GO" id="GO:0009279">
    <property type="term" value="C:cell outer membrane"/>
    <property type="evidence" value="ECO:0007669"/>
    <property type="project" value="UniProtKB-SubCell"/>
</dbReference>
<comment type="caution">
    <text evidence="9">The sequence shown here is derived from an EMBL/GenBank/DDBJ whole genome shotgun (WGS) entry which is preliminary data.</text>
</comment>
<dbReference type="Pfam" id="PF07980">
    <property type="entry name" value="SusD_RagB"/>
    <property type="match status" value="1"/>
</dbReference>
<dbReference type="AlphaFoldDB" id="A0A8J6QEC3"/>
<evidence type="ECO:0000256" key="2">
    <source>
        <dbReference type="ARBA" id="ARBA00006275"/>
    </source>
</evidence>
<dbReference type="Gene3D" id="1.25.40.390">
    <property type="match status" value="1"/>
</dbReference>
<dbReference type="Proteomes" id="UP000602057">
    <property type="component" value="Unassembled WGS sequence"/>
</dbReference>
<keyword evidence="3 6" id="KW-0732">Signal</keyword>
<evidence type="ECO:0000256" key="6">
    <source>
        <dbReference type="SAM" id="SignalP"/>
    </source>
</evidence>
<name>A0A8J6QEC3_9FLAO</name>
<keyword evidence="5" id="KW-0998">Cell outer membrane</keyword>
<dbReference type="InterPro" id="IPR011990">
    <property type="entry name" value="TPR-like_helical_dom_sf"/>
</dbReference>
<dbReference type="RefSeq" id="WP_188215302.1">
    <property type="nucleotide sequence ID" value="NZ_BAABGH010000018.1"/>
</dbReference>
<keyword evidence="10" id="KW-1185">Reference proteome</keyword>
<keyword evidence="4" id="KW-0472">Membrane</keyword>
<proteinExistence type="inferred from homology"/>
<evidence type="ECO:0000313" key="10">
    <source>
        <dbReference type="Proteomes" id="UP000602057"/>
    </source>
</evidence>
<gene>
    <name evidence="9" type="ORF">ICJ84_05350</name>
</gene>
<dbReference type="CDD" id="cd08977">
    <property type="entry name" value="SusD"/>
    <property type="match status" value="1"/>
</dbReference>
<feature type="chain" id="PRO_5035228053" evidence="6">
    <location>
        <begin position="24"/>
        <end position="603"/>
    </location>
</feature>
<feature type="domain" description="RagB/SusD" evidence="7">
    <location>
        <begin position="263"/>
        <end position="594"/>
    </location>
</feature>
<feature type="domain" description="SusD-like N-terminal" evidence="8">
    <location>
        <begin position="90"/>
        <end position="209"/>
    </location>
</feature>
<evidence type="ECO:0000256" key="3">
    <source>
        <dbReference type="ARBA" id="ARBA00022729"/>
    </source>
</evidence>
<evidence type="ECO:0000256" key="5">
    <source>
        <dbReference type="ARBA" id="ARBA00023237"/>
    </source>
</evidence>
<evidence type="ECO:0000256" key="4">
    <source>
        <dbReference type="ARBA" id="ARBA00023136"/>
    </source>
</evidence>
<protein>
    <submittedName>
        <fullName evidence="9">RagB/SusD family nutrient uptake outer membrane protein</fullName>
    </submittedName>
</protein>
<organism evidence="9 10">
    <name type="scientific">Aestuariibaculum suncheonense</name>
    <dbReference type="NCBI Taxonomy" id="1028745"/>
    <lineage>
        <taxon>Bacteria</taxon>
        <taxon>Pseudomonadati</taxon>
        <taxon>Bacteroidota</taxon>
        <taxon>Flavobacteriia</taxon>
        <taxon>Flavobacteriales</taxon>
        <taxon>Flavobacteriaceae</taxon>
    </lineage>
</organism>
<reference evidence="9" key="2">
    <citation type="submission" date="2020-09" db="EMBL/GenBank/DDBJ databases">
        <authorList>
            <person name="Wu Z."/>
        </authorList>
    </citation>
    <scope>NUCLEOTIDE SEQUENCE</scope>
    <source>
        <strain evidence="9">SC17</strain>
    </source>
</reference>
<dbReference type="Pfam" id="PF14322">
    <property type="entry name" value="SusD-like_3"/>
    <property type="match status" value="1"/>
</dbReference>
<comment type="subcellular location">
    <subcellularLocation>
        <location evidence="1">Cell outer membrane</location>
    </subcellularLocation>
</comment>
<evidence type="ECO:0000256" key="1">
    <source>
        <dbReference type="ARBA" id="ARBA00004442"/>
    </source>
</evidence>
<comment type="similarity">
    <text evidence="2">Belongs to the SusD family.</text>
</comment>
<evidence type="ECO:0000259" key="7">
    <source>
        <dbReference type="Pfam" id="PF07980"/>
    </source>
</evidence>
<dbReference type="InterPro" id="IPR033985">
    <property type="entry name" value="SusD-like_N"/>
</dbReference>
<dbReference type="SUPFAM" id="SSF48452">
    <property type="entry name" value="TPR-like"/>
    <property type="match status" value="1"/>
</dbReference>
<dbReference type="InterPro" id="IPR012944">
    <property type="entry name" value="SusD_RagB_dom"/>
</dbReference>
<reference evidence="9" key="1">
    <citation type="journal article" date="2013" name="Int. J. Syst. Evol. Microbiol.">
        <title>Aestuariibaculum suncheonense gen. nov., sp. nov., a marine bacterium of the family Flavobacteriaceae isolated from a tidal flat and emended descriptions of the genera Gaetbulibacter and Tamlana.</title>
        <authorList>
            <person name="Jeong S.H."/>
            <person name="Park M.S."/>
            <person name="Jin H.M."/>
            <person name="Lee K."/>
            <person name="Park W."/>
            <person name="Jeon C.O."/>
        </authorList>
    </citation>
    <scope>NUCLEOTIDE SEQUENCE</scope>
    <source>
        <strain evidence="9">SC17</strain>
    </source>
</reference>
<evidence type="ECO:0000313" key="9">
    <source>
        <dbReference type="EMBL" id="MBD0834852.1"/>
    </source>
</evidence>
<dbReference type="EMBL" id="JACVXC010000001">
    <property type="protein sequence ID" value="MBD0834852.1"/>
    <property type="molecule type" value="Genomic_DNA"/>
</dbReference>
<sequence>MKNKIIKFSLSILFMSFICSSCSDVLDKKDLNAINEKDVWSDEGLSEGFINEIYDRSLPGWPINASANSDDAVGPTPRMYGELTPGSVGIYSNTYRIIKDINLLLGKVESGGLETSFVNELKGQALFFRALNYFNLVRTYGGVPLVLKLNSKDDDLEVPRNSTSDCMAQILLDLEDAINMLPSVYSDASSNYGRITKGAAMAFKGRVLLHYASEQFDPSQSQTGRWQDAYDANKEALTELVAQGKGLNADYANLWFDESDSNPEAIMVRRYTTDKTTNRDVGVRPFVVGTNGESWDKPTLSLIEAFPMKDGKAIDDATSIYTYDSDAFWVDRDPRFATTIAFNGTIWPLNDPEPNKTSDLFWTFQGSQIEGQADSRISPSSFYCKKAVDVNLAGGAGLYQGTTDWIEIRFAEVLLNYAEAANEIGMIDEAYTELKEIRKRAGIDSDGGMYGLKSGMTKDEMREAILLERRLEFAFEGKRSDDLRRRRMYDDLFGAYRKGYVISTTAAFDALDPLSEEILDDRKALEAMVLAGTIDLSNPMTYKTFFETTEISLERDGNTVDDGTPINFLEEYYFFDLPQSALDKNPELEQTLGWPGGTFDPLQ</sequence>
<accession>A0A8J6QEC3</accession>